<evidence type="ECO:0000313" key="3">
    <source>
        <dbReference type="Proteomes" id="UP001056824"/>
    </source>
</evidence>
<dbReference type="InterPro" id="IPR010359">
    <property type="entry name" value="IrrE_HExxH"/>
</dbReference>
<dbReference type="PANTHER" id="PTHR43236:SF2">
    <property type="entry name" value="BLL0069 PROTEIN"/>
    <property type="match status" value="1"/>
</dbReference>
<dbReference type="EMBL" id="ON642070">
    <property type="protein sequence ID" value="USM11602.1"/>
    <property type="molecule type" value="Genomic_DNA"/>
</dbReference>
<dbReference type="InterPro" id="IPR052345">
    <property type="entry name" value="Rad_response_metalloprotease"/>
</dbReference>
<dbReference type="Gene3D" id="1.10.10.2910">
    <property type="match status" value="1"/>
</dbReference>
<dbReference type="Pfam" id="PF06114">
    <property type="entry name" value="Peptidase_M78"/>
    <property type="match status" value="1"/>
</dbReference>
<accession>A0A9E7SJ84</accession>
<gene>
    <name evidence="2" type="ORF">Carl1_1</name>
</gene>
<sequence length="171" mass="18870">MSYAAFAPGNWQASGSAEPARIAQSYLEQFWNQQLPVDPVAIAQAAQIRVFMNPEMGGLAGCYYEDNGVPTIEYNGNDPLVRQRFTIAHEVGHHALRHGPRFRDSTESFSLGNYDPVEAAANKFAAELLMPAAVVNAMIRAHDITNLEQLAAIFNTSSVAMKYRLKNLGWL</sequence>
<feature type="domain" description="IrrE N-terminal-like" evidence="1">
    <location>
        <begin position="46"/>
        <end position="166"/>
    </location>
</feature>
<dbReference type="Proteomes" id="UP001056824">
    <property type="component" value="Segment"/>
</dbReference>
<evidence type="ECO:0000259" key="1">
    <source>
        <dbReference type="Pfam" id="PF06114"/>
    </source>
</evidence>
<reference evidence="2" key="1">
    <citation type="submission" date="2022-05" db="EMBL/GenBank/DDBJ databases">
        <title>The isolation and characterization of a broad host range Bcep22-like podovirus JC1.</title>
        <authorList>
            <person name="Davis C.M."/>
            <person name="Cole J."/>
            <person name="Dennis J."/>
        </authorList>
    </citation>
    <scope>NUCLEOTIDE SEQUENCE</scope>
</reference>
<evidence type="ECO:0000313" key="2">
    <source>
        <dbReference type="EMBL" id="USM11602.1"/>
    </source>
</evidence>
<organism evidence="2 3">
    <name type="scientific">Burkholderia phage Carl1</name>
    <dbReference type="NCBI Taxonomy" id="2951185"/>
    <lineage>
        <taxon>Viruses</taxon>
        <taxon>Duplodnaviria</taxon>
        <taxon>Heunggongvirae</taxon>
        <taxon>Uroviricota</taxon>
        <taxon>Caudoviricetes</taxon>
        <taxon>Peduoviridae</taxon>
        <taxon>Kisquinquevirus</taxon>
        <taxon>Kisquinquevirus Carl1</taxon>
    </lineage>
</organism>
<dbReference type="PANTHER" id="PTHR43236">
    <property type="entry name" value="ANTITOXIN HIGA1"/>
    <property type="match status" value="1"/>
</dbReference>
<keyword evidence="3" id="KW-1185">Reference proteome</keyword>
<protein>
    <submittedName>
        <fullName evidence="2">ImmA/IrrE family metallo-endopeptidase</fullName>
    </submittedName>
</protein>
<proteinExistence type="predicted"/>
<name>A0A9E7SJ84_9CAUD</name>